<dbReference type="Gene3D" id="3.20.20.140">
    <property type="entry name" value="Metal-dependent hydrolases"/>
    <property type="match status" value="1"/>
</dbReference>
<keyword evidence="1" id="KW-0482">Metalloprotease</keyword>
<dbReference type="RefSeq" id="WP_022968762.1">
    <property type="nucleotide sequence ID" value="NZ_ATVD01000002.1"/>
</dbReference>
<reference evidence="6 7" key="1">
    <citation type="submission" date="2013-09" db="EMBL/GenBank/DDBJ databases">
        <title>Genome sequencing of Arenimonas oryziterrae.</title>
        <authorList>
            <person name="Chen F."/>
            <person name="Wang G."/>
        </authorList>
    </citation>
    <scope>NUCLEOTIDE SEQUENCE [LARGE SCALE GENOMIC DNA]</scope>
    <source>
        <strain evidence="6 7">YC6267</strain>
    </source>
</reference>
<dbReference type="InterPro" id="IPR032466">
    <property type="entry name" value="Metal_Hydrolase"/>
</dbReference>
<organism evidence="6 7">
    <name type="scientific">Arenimonas oryziterrae DSM 21050 = YC6267</name>
    <dbReference type="NCBI Taxonomy" id="1121015"/>
    <lineage>
        <taxon>Bacteria</taxon>
        <taxon>Pseudomonadati</taxon>
        <taxon>Pseudomonadota</taxon>
        <taxon>Gammaproteobacteria</taxon>
        <taxon>Lysobacterales</taxon>
        <taxon>Lysobacteraceae</taxon>
        <taxon>Arenimonas</taxon>
    </lineage>
</organism>
<feature type="binding site" evidence="3">
    <location>
        <position position="67"/>
    </location>
    <ligand>
        <name>Zn(2+)</name>
        <dbReference type="ChEBI" id="CHEBI:29105"/>
        <label>1</label>
        <note>catalytic</note>
    </ligand>
</feature>
<keyword evidence="7" id="KW-1185">Reference proteome</keyword>
<evidence type="ECO:0000259" key="5">
    <source>
        <dbReference type="Pfam" id="PF07969"/>
    </source>
</evidence>
<feature type="binding site" evidence="3">
    <location>
        <position position="201"/>
    </location>
    <ligand>
        <name>Zn(2+)</name>
        <dbReference type="ChEBI" id="CHEBI:29105"/>
        <label>2</label>
        <note>catalytic</note>
    </ligand>
</feature>
<feature type="active site" description="Proton acceptor" evidence="2">
    <location>
        <position position="289"/>
    </location>
</feature>
<dbReference type="Pfam" id="PF01979">
    <property type="entry name" value="Amidohydro_1"/>
    <property type="match status" value="1"/>
</dbReference>
<protein>
    <recommendedName>
        <fullName evidence="1">Isoaspartyl dipeptidase</fullName>
        <ecNumber evidence="1">3.4.19.-</ecNumber>
    </recommendedName>
</protein>
<dbReference type="PANTHER" id="PTHR11647:SF1">
    <property type="entry name" value="COLLAPSIN RESPONSE MEDIATOR PROTEIN"/>
    <property type="match status" value="1"/>
</dbReference>
<comment type="similarity">
    <text evidence="1">Belongs to the peptidase M38 family.</text>
</comment>
<dbReference type="InterPro" id="IPR011059">
    <property type="entry name" value="Metal-dep_hydrolase_composite"/>
</dbReference>
<dbReference type="InterPro" id="IPR006680">
    <property type="entry name" value="Amidohydro-rel"/>
</dbReference>
<dbReference type="GO" id="GO:0008798">
    <property type="term" value="F:beta-aspartyl-peptidase activity"/>
    <property type="evidence" value="ECO:0007669"/>
    <property type="project" value="InterPro"/>
</dbReference>
<name>A0A091AWB9_9GAMM</name>
<dbReference type="Proteomes" id="UP000029385">
    <property type="component" value="Unassembled WGS sequence"/>
</dbReference>
<comment type="cofactor">
    <cofactor evidence="1 3">
        <name>Zn(2+)</name>
        <dbReference type="ChEBI" id="CHEBI:29105"/>
    </cofactor>
    <text evidence="1 3">Binds 2 Zn(2+) ions per subunit.</text>
</comment>
<comment type="subcellular location">
    <subcellularLocation>
        <location evidence="1">Cytoplasm</location>
    </subcellularLocation>
</comment>
<feature type="binding site" evidence="3">
    <location>
        <position position="289"/>
    </location>
    <ligand>
        <name>Zn(2+)</name>
        <dbReference type="ChEBI" id="CHEBI:29105"/>
        <label>1</label>
        <note>catalytic</note>
    </ligand>
</feature>
<gene>
    <name evidence="6" type="ORF">N789_00875</name>
</gene>
<sequence>MSDAPLLLLRNADVHAPAHVGLRHLLIGGGKILSIGEDPEPVIAGAAGLQVVDVKGRALMPGFIDGHAHVTGGGGEAGAHTRVPPVPLSRFTLGGVTTVVGVLGTDDTTRSTRELVATVNGLRNEGLNAFAYTGGYHLPLATVTGSVRDDLAFIDCLLGVGELAICDHRSSQPTLDELLRVAADAHVGGLLTGKAGILHLHLGDGPRGLSQVREALDLSEIPAQVFNPTHINRRRALFEEAVELARRGCTVDITAFPVAEGEDAWAADEALLRYLDSGAPPERVTISSDGGGCLPHFDGDGRMLSMQIGEPGSLAQTLAALLRRGQPLERVLPAFTSNPARLLRLAGKGRIAAGADADILILNEDFEVSEVMISGRWFVRDRQAVVRGTFEGAV</sequence>
<keyword evidence="1 3" id="KW-0479">Metal-binding</keyword>
<feature type="domain" description="Amidohydrolase 3" evidence="5">
    <location>
        <begin position="50"/>
        <end position="86"/>
    </location>
</feature>
<comment type="PTM">
    <text evidence="1">Carboxylation allows a single lysine to coordinate two zinc ions.</text>
</comment>
<dbReference type="eggNOG" id="COG1820">
    <property type="taxonomic scope" value="Bacteria"/>
</dbReference>
<dbReference type="EC" id="3.4.19.-" evidence="1"/>
<keyword evidence="1" id="KW-0645">Protease</keyword>
<comment type="function">
    <text evidence="1">Catalyzes the hydrolytic cleavage of a subset of L-isoaspartyl (L-beta-aspartyl) dipeptides. Used to degrade proteins damaged by L-isoaspartyl residues formation.</text>
</comment>
<dbReference type="NCBIfam" id="TIGR01975">
    <property type="entry name" value="isoAsp_dipep"/>
    <property type="match status" value="1"/>
</dbReference>
<accession>A0A091AWB9</accession>
<dbReference type="GO" id="GO:0005737">
    <property type="term" value="C:cytoplasm"/>
    <property type="evidence" value="ECO:0007669"/>
    <property type="project" value="UniProtKB-SubCell"/>
</dbReference>
<feature type="binding site" evidence="3">
    <location>
        <position position="69"/>
    </location>
    <ligand>
        <name>Zn(2+)</name>
        <dbReference type="ChEBI" id="CHEBI:29105"/>
        <label>1</label>
        <note>catalytic</note>
    </ligand>
</feature>
<dbReference type="InterPro" id="IPR010229">
    <property type="entry name" value="Pept_M38_dipep"/>
</dbReference>
<dbReference type="PIRSF" id="PIRSF001238">
    <property type="entry name" value="IadA"/>
    <property type="match status" value="1"/>
</dbReference>
<dbReference type="OrthoDB" id="9776455at2"/>
<proteinExistence type="inferred from homology"/>
<keyword evidence="1" id="KW-0378">Hydrolase</keyword>
<dbReference type="PATRIC" id="fig|1121015.4.peg.175"/>
<evidence type="ECO:0000259" key="4">
    <source>
        <dbReference type="Pfam" id="PF01979"/>
    </source>
</evidence>
<dbReference type="GO" id="GO:0008237">
    <property type="term" value="F:metallopeptidase activity"/>
    <property type="evidence" value="ECO:0007669"/>
    <property type="project" value="UniProtKB-KW"/>
</dbReference>
<dbReference type="PANTHER" id="PTHR11647">
    <property type="entry name" value="HYDRANTOINASE/DIHYDROPYRIMIDINASE FAMILY MEMBER"/>
    <property type="match status" value="1"/>
</dbReference>
<dbReference type="EMBL" id="AVCI01000001">
    <property type="protein sequence ID" value="KFN44593.1"/>
    <property type="molecule type" value="Genomic_DNA"/>
</dbReference>
<evidence type="ECO:0000256" key="3">
    <source>
        <dbReference type="PIRSR" id="PIRSR001238-3"/>
    </source>
</evidence>
<dbReference type="AlphaFoldDB" id="A0A091AWB9"/>
<dbReference type="SUPFAM" id="SSF51556">
    <property type="entry name" value="Metallo-dependent hydrolases"/>
    <property type="match status" value="1"/>
</dbReference>
<dbReference type="InterPro" id="IPR013108">
    <property type="entry name" value="Amidohydro_3"/>
</dbReference>
<feature type="domain" description="Amidohydrolase-related" evidence="4">
    <location>
        <begin position="269"/>
        <end position="377"/>
    </location>
</feature>
<dbReference type="GO" id="GO:0016810">
    <property type="term" value="F:hydrolase activity, acting on carbon-nitrogen (but not peptide) bonds"/>
    <property type="evidence" value="ECO:0007669"/>
    <property type="project" value="InterPro"/>
</dbReference>
<dbReference type="Gene3D" id="2.30.40.10">
    <property type="entry name" value="Urease, subunit C, domain 1"/>
    <property type="match status" value="1"/>
</dbReference>
<dbReference type="InterPro" id="IPR050378">
    <property type="entry name" value="Metallo-dep_Hydrolases_sf"/>
</dbReference>
<dbReference type="Pfam" id="PF07969">
    <property type="entry name" value="Amidohydro_3"/>
    <property type="match status" value="1"/>
</dbReference>
<evidence type="ECO:0000313" key="7">
    <source>
        <dbReference type="Proteomes" id="UP000029385"/>
    </source>
</evidence>
<evidence type="ECO:0000256" key="1">
    <source>
        <dbReference type="PIRNR" id="PIRNR001238"/>
    </source>
</evidence>
<dbReference type="GO" id="GO:0046872">
    <property type="term" value="F:metal ion binding"/>
    <property type="evidence" value="ECO:0007669"/>
    <property type="project" value="UniProtKB-KW"/>
</dbReference>
<keyword evidence="1 3" id="KW-0862">Zinc</keyword>
<dbReference type="STRING" id="1121015.GCA_000420545_01121"/>
<comment type="caution">
    <text evidence="6">The sequence shown here is derived from an EMBL/GenBank/DDBJ whole genome shotgun (WGS) entry which is preliminary data.</text>
</comment>
<dbReference type="GO" id="GO:0006508">
    <property type="term" value="P:proteolysis"/>
    <property type="evidence" value="ECO:0007669"/>
    <property type="project" value="UniProtKB-KW"/>
</dbReference>
<evidence type="ECO:0000313" key="6">
    <source>
        <dbReference type="EMBL" id="KFN44593.1"/>
    </source>
</evidence>
<dbReference type="SUPFAM" id="SSF51338">
    <property type="entry name" value="Composite domain of metallo-dependent hydrolases"/>
    <property type="match status" value="1"/>
</dbReference>
<feature type="binding site" evidence="3">
    <location>
        <position position="230"/>
    </location>
    <ligand>
        <name>Zn(2+)</name>
        <dbReference type="ChEBI" id="CHEBI:29105"/>
        <label>2</label>
        <note>catalytic</note>
    </ligand>
</feature>
<evidence type="ECO:0000256" key="2">
    <source>
        <dbReference type="PIRSR" id="PIRSR001238-1"/>
    </source>
</evidence>